<evidence type="ECO:0000259" key="4">
    <source>
        <dbReference type="Pfam" id="PF04586"/>
    </source>
</evidence>
<evidence type="ECO:0000313" key="5">
    <source>
        <dbReference type="EMBL" id="HAT1584047.1"/>
    </source>
</evidence>
<keyword evidence="3" id="KW-0378">Hydrolase</keyword>
<gene>
    <name evidence="5" type="ORF">I8Y00_000343</name>
</gene>
<reference evidence="5" key="1">
    <citation type="journal article" date="2018" name="Genome Biol.">
        <title>SKESA: strategic k-mer extension for scrupulous assemblies.</title>
        <authorList>
            <person name="Souvorov A."/>
            <person name="Agarwala R."/>
            <person name="Lipman D.J."/>
        </authorList>
    </citation>
    <scope>NUCLEOTIDE SEQUENCE</scope>
    <source>
        <strain evidence="5">YDC697-2</strain>
    </source>
</reference>
<keyword evidence="2 5" id="KW-0645">Protease</keyword>
<evidence type="ECO:0000256" key="3">
    <source>
        <dbReference type="ARBA" id="ARBA00022801"/>
    </source>
</evidence>
<feature type="domain" description="Prohead serine protease" evidence="4">
    <location>
        <begin position="18"/>
        <end position="164"/>
    </location>
</feature>
<dbReference type="InterPro" id="IPR054613">
    <property type="entry name" value="Peptidase_S78_dom"/>
</dbReference>
<comment type="caution">
    <text evidence="5">The sequence shown here is derived from an EMBL/GenBank/DDBJ whole genome shotgun (WGS) entry which is preliminary data.</text>
</comment>
<proteinExistence type="predicted"/>
<dbReference type="InterPro" id="IPR006433">
    <property type="entry name" value="Prohead_protease"/>
</dbReference>
<evidence type="ECO:0000256" key="1">
    <source>
        <dbReference type="ARBA" id="ARBA00022612"/>
    </source>
</evidence>
<dbReference type="GO" id="GO:0008233">
    <property type="term" value="F:peptidase activity"/>
    <property type="evidence" value="ECO:0007669"/>
    <property type="project" value="UniProtKB-KW"/>
</dbReference>
<evidence type="ECO:0000256" key="2">
    <source>
        <dbReference type="ARBA" id="ARBA00022670"/>
    </source>
</evidence>
<dbReference type="EMBL" id="DACSDU010000001">
    <property type="protein sequence ID" value="HAT1584047.1"/>
    <property type="molecule type" value="Genomic_DNA"/>
</dbReference>
<organism evidence="5">
    <name type="scientific">Citrobacter farmeri</name>
    <dbReference type="NCBI Taxonomy" id="67824"/>
    <lineage>
        <taxon>Bacteria</taxon>
        <taxon>Pseudomonadati</taxon>
        <taxon>Pseudomonadota</taxon>
        <taxon>Gammaproteobacteria</taxon>
        <taxon>Enterobacterales</taxon>
        <taxon>Enterobacteriaceae</taxon>
        <taxon>Citrobacter</taxon>
    </lineage>
</organism>
<dbReference type="Pfam" id="PF04586">
    <property type="entry name" value="Peptidase_S78"/>
    <property type="match status" value="1"/>
</dbReference>
<dbReference type="GO" id="GO:0006508">
    <property type="term" value="P:proteolysis"/>
    <property type="evidence" value="ECO:0007669"/>
    <property type="project" value="UniProtKB-KW"/>
</dbReference>
<protein>
    <submittedName>
        <fullName evidence="5">HK97 family phage prohead protease</fullName>
    </submittedName>
</protein>
<accession>A0A8H9NR97</accession>
<dbReference type="RefSeq" id="WP_174349498.1">
    <property type="nucleotide sequence ID" value="NZ_JAAMQE010000001.1"/>
</dbReference>
<dbReference type="AlphaFoldDB" id="A0A8H9NR97"/>
<reference evidence="5" key="2">
    <citation type="submission" date="2020-11" db="EMBL/GenBank/DDBJ databases">
        <authorList>
            <consortium name="NCBI Pathogen Detection Project"/>
        </authorList>
    </citation>
    <scope>NUCLEOTIDE SEQUENCE</scope>
    <source>
        <strain evidence="5">YDC697-2</strain>
    </source>
</reference>
<name>A0A8H9NR97_9ENTR</name>
<dbReference type="Proteomes" id="UP000864563">
    <property type="component" value="Unassembled WGS sequence"/>
</dbReference>
<dbReference type="NCBIfam" id="TIGR01543">
    <property type="entry name" value="proheadase_HK97"/>
    <property type="match status" value="1"/>
</dbReference>
<sequence>MNPSERPSTKQRLDVPLKLKSVSETGEFEGYGSVFGVKDSYGDIVVPGAFTKSLQTWKEKGRMPALLWQHQTAEPIGVYTEMKEDDVGLYVKGRLLIDDDPLAKRAHGHMKAGSITGLSIGYWLNDWEYDKTKEAFLLKEIDLWEVSPVTFPSNDEARISDVKSMLARGETPSQKCIERVLRDVGLSSTQAKAFMAGGYSAISQRDADVTAGLNALKSLNF</sequence>
<keyword evidence="1" id="KW-1188">Viral release from host cell</keyword>